<evidence type="ECO:0000256" key="4">
    <source>
        <dbReference type="ARBA" id="ARBA00022532"/>
    </source>
</evidence>
<dbReference type="GO" id="GO:0005737">
    <property type="term" value="C:cytoplasm"/>
    <property type="evidence" value="ECO:0007669"/>
    <property type="project" value="TreeGrafter"/>
</dbReference>
<feature type="domain" description="Malate synthase N-terminal" evidence="11">
    <location>
        <begin position="20"/>
        <end position="73"/>
    </location>
</feature>
<reference evidence="13 14" key="1">
    <citation type="submission" date="2019-12" db="EMBL/GenBank/DDBJ databases">
        <title>Whole genome shotgun sequence of Streptomyces tubercidicus NBRC 13090.</title>
        <authorList>
            <person name="Ichikawa N."/>
            <person name="Kimura A."/>
            <person name="Kitahashi Y."/>
            <person name="Komaki H."/>
            <person name="Tamura T."/>
        </authorList>
    </citation>
    <scope>NUCLEOTIDE SEQUENCE [LARGE SCALE GENOMIC DNA]</scope>
    <source>
        <strain evidence="13 14">NBRC 13090</strain>
    </source>
</reference>
<feature type="domain" description="Malate synthase C-terminal" evidence="12">
    <location>
        <begin position="422"/>
        <end position="540"/>
    </location>
</feature>
<evidence type="ECO:0000313" key="13">
    <source>
        <dbReference type="EMBL" id="GFE36401.1"/>
    </source>
</evidence>
<dbReference type="PANTHER" id="PTHR42902">
    <property type="entry name" value="MALATE SYNTHASE"/>
    <property type="match status" value="1"/>
</dbReference>
<protein>
    <recommendedName>
        <fullName evidence="7 9">Malate synthase</fullName>
        <ecNumber evidence="2 9">2.3.3.9</ecNumber>
    </recommendedName>
</protein>
<dbReference type="EMBL" id="BLIR01000001">
    <property type="protein sequence ID" value="GFE36401.1"/>
    <property type="molecule type" value="Genomic_DNA"/>
</dbReference>
<dbReference type="PIRSF" id="PIRSF001363">
    <property type="entry name" value="Malate_synth"/>
    <property type="match status" value="1"/>
</dbReference>
<dbReference type="AlphaFoldDB" id="A0A640UNZ4"/>
<comment type="catalytic activity">
    <reaction evidence="6 9">
        <text>glyoxylate + acetyl-CoA + H2O = (S)-malate + CoA + H(+)</text>
        <dbReference type="Rhea" id="RHEA:18181"/>
        <dbReference type="ChEBI" id="CHEBI:15377"/>
        <dbReference type="ChEBI" id="CHEBI:15378"/>
        <dbReference type="ChEBI" id="CHEBI:15589"/>
        <dbReference type="ChEBI" id="CHEBI:36655"/>
        <dbReference type="ChEBI" id="CHEBI:57287"/>
        <dbReference type="ChEBI" id="CHEBI:57288"/>
        <dbReference type="EC" id="2.3.3.9"/>
    </reaction>
</comment>
<evidence type="ECO:0000256" key="3">
    <source>
        <dbReference type="ARBA" id="ARBA00022435"/>
    </source>
</evidence>
<evidence type="ECO:0000256" key="9">
    <source>
        <dbReference type="RuleBase" id="RU000555"/>
    </source>
</evidence>
<dbReference type="InterPro" id="IPR011076">
    <property type="entry name" value="Malate_synth_sf"/>
</dbReference>
<name>A0A640UNZ4_9ACTN</name>
<dbReference type="InterPro" id="IPR048356">
    <property type="entry name" value="MS_N"/>
</dbReference>
<evidence type="ECO:0000313" key="14">
    <source>
        <dbReference type="Proteomes" id="UP000431826"/>
    </source>
</evidence>
<dbReference type="InterPro" id="IPR019830">
    <property type="entry name" value="Malate_synthase_CS"/>
</dbReference>
<dbReference type="GO" id="GO:0004474">
    <property type="term" value="F:malate synthase activity"/>
    <property type="evidence" value="ECO:0007669"/>
    <property type="project" value="UniProtKB-EC"/>
</dbReference>
<feature type="active site" description="Proton donor" evidence="8">
    <location>
        <position position="456"/>
    </location>
</feature>
<evidence type="ECO:0000256" key="5">
    <source>
        <dbReference type="ARBA" id="ARBA00022679"/>
    </source>
</evidence>
<accession>A0A640UNZ4</accession>
<dbReference type="CDD" id="cd00727">
    <property type="entry name" value="malate_synt_A"/>
    <property type="match status" value="1"/>
</dbReference>
<evidence type="ECO:0000256" key="8">
    <source>
        <dbReference type="PIRSR" id="PIRSR001363-1"/>
    </source>
</evidence>
<gene>
    <name evidence="13" type="primary">aceB</name>
    <name evidence="13" type="ORF">Stube_10740</name>
</gene>
<dbReference type="Pfam" id="PF20656">
    <property type="entry name" value="MS_N"/>
    <property type="match status" value="1"/>
</dbReference>
<dbReference type="EC" id="2.3.3.9" evidence="2 9"/>
<evidence type="ECO:0000259" key="10">
    <source>
        <dbReference type="Pfam" id="PF01274"/>
    </source>
</evidence>
<dbReference type="UniPathway" id="UPA00703">
    <property type="reaction ID" value="UER00720"/>
</dbReference>
<comment type="pathway">
    <text evidence="9">Carbohydrate metabolism; glyoxylate cycle; (S)-malate from isocitrate: step 2/2.</text>
</comment>
<dbReference type="InterPro" id="IPR001465">
    <property type="entry name" value="Malate_synthase_TIM"/>
</dbReference>
<keyword evidence="14" id="KW-1185">Reference proteome</keyword>
<dbReference type="Proteomes" id="UP000431826">
    <property type="component" value="Unassembled WGS sequence"/>
</dbReference>
<dbReference type="Pfam" id="PF01274">
    <property type="entry name" value="MS_TIM-barrel"/>
    <property type="match status" value="1"/>
</dbReference>
<organism evidence="13 14">
    <name type="scientific">Streptomyces tubercidicus</name>
    <dbReference type="NCBI Taxonomy" id="47759"/>
    <lineage>
        <taxon>Bacteria</taxon>
        <taxon>Bacillati</taxon>
        <taxon>Actinomycetota</taxon>
        <taxon>Actinomycetes</taxon>
        <taxon>Kitasatosporales</taxon>
        <taxon>Streptomycetaceae</taxon>
        <taxon>Streptomyces</taxon>
    </lineage>
</organism>
<dbReference type="Pfam" id="PF20659">
    <property type="entry name" value="MS_C"/>
    <property type="match status" value="1"/>
</dbReference>
<dbReference type="Gene3D" id="1.20.1220.12">
    <property type="entry name" value="Malate synthase, domain III"/>
    <property type="match status" value="1"/>
</dbReference>
<evidence type="ECO:0000259" key="11">
    <source>
        <dbReference type="Pfam" id="PF20656"/>
    </source>
</evidence>
<dbReference type="InterPro" id="IPR044856">
    <property type="entry name" value="Malate_synth_C_sf"/>
</dbReference>
<dbReference type="InterPro" id="IPR046363">
    <property type="entry name" value="MS_N_TIM-barrel_dom"/>
</dbReference>
<evidence type="ECO:0000256" key="1">
    <source>
        <dbReference type="ARBA" id="ARBA00006394"/>
    </source>
</evidence>
<dbReference type="OrthoDB" id="9768429at2"/>
<comment type="similarity">
    <text evidence="1 9">Belongs to the malate synthase family.</text>
</comment>
<keyword evidence="4 9" id="KW-0816">Tricarboxylic acid cycle</keyword>
<dbReference type="InterPro" id="IPR006252">
    <property type="entry name" value="Malate_synthA"/>
</dbReference>
<dbReference type="GeneID" id="96282245"/>
<dbReference type="GO" id="GO:0006099">
    <property type="term" value="P:tricarboxylic acid cycle"/>
    <property type="evidence" value="ECO:0007669"/>
    <property type="project" value="UniProtKB-KW"/>
</dbReference>
<dbReference type="SUPFAM" id="SSF51645">
    <property type="entry name" value="Malate synthase G"/>
    <property type="match status" value="1"/>
</dbReference>
<dbReference type="FunFam" id="3.20.20.360:FF:000001">
    <property type="entry name" value="Malate synthase"/>
    <property type="match status" value="1"/>
</dbReference>
<evidence type="ECO:0000256" key="6">
    <source>
        <dbReference type="ARBA" id="ARBA00047918"/>
    </source>
</evidence>
<dbReference type="FunFam" id="1.20.1220.12:FF:000001">
    <property type="entry name" value="Malate synthase"/>
    <property type="match status" value="1"/>
</dbReference>
<keyword evidence="5 9" id="KW-0808">Transferase</keyword>
<sequence>MSAPAPSPLAIVEVDPAHTPERQGEVLTDAALTFVAELHRRFTPRRDELLARRAERRAEIARTSTLDFLPETAAVRADDSWKVAEAPAALNDRRVEITGPTDRKMTINALNSGARVWLADFEDASAPTWENVVSGQLNLIDAYERRIDFTDAASGKSYALKPAEELATVVMRPRGWHLEERHLQFEGRPVPGALVDFGLYFFHNARRLLDLGKGPYFYLPKTESYLEARLWNEIFVFAQDYVGIPQGTVRATVLIETITAAYEMEEILYELRDHASGLNAGRWDYLFSIVKNFRDGGAKFVLPDRNAVTMTAPFMRAYTELLVRTCHKRGAHAIGGMAAFIPNRRDPEANERALAKVRNDKDREAGDGFDGSWVAHPDLVPVARASFDAVLGDKPNQKDRLREDVSVSAADLIAIDSLDAKPTYQGLIDAVQVGTRYIEAWLRGLGAVAIFGLMEDAATAEISRSQIWQWVDAGVVFENGEKATADLVRTVAAEQLAAIRAEIGEDAFTSGKWQQAHDLLLRVALDADYAEFLTLPAYEMLV</sequence>
<proteinExistence type="inferred from homology"/>
<dbReference type="GO" id="GO:0006097">
    <property type="term" value="P:glyoxylate cycle"/>
    <property type="evidence" value="ECO:0007669"/>
    <property type="project" value="UniProtKB-UniPathway"/>
</dbReference>
<dbReference type="InterPro" id="IPR048355">
    <property type="entry name" value="MS_C"/>
</dbReference>
<evidence type="ECO:0000256" key="2">
    <source>
        <dbReference type="ARBA" id="ARBA00012636"/>
    </source>
</evidence>
<dbReference type="RefSeq" id="WP_159742708.1">
    <property type="nucleotide sequence ID" value="NZ_BLIR01000001.1"/>
</dbReference>
<dbReference type="PROSITE" id="PS00510">
    <property type="entry name" value="MALATE_SYNTHASE"/>
    <property type="match status" value="1"/>
</dbReference>
<evidence type="ECO:0000259" key="12">
    <source>
        <dbReference type="Pfam" id="PF20659"/>
    </source>
</evidence>
<dbReference type="Gene3D" id="3.20.20.360">
    <property type="entry name" value="Malate synthase, domain 3"/>
    <property type="match status" value="1"/>
</dbReference>
<keyword evidence="3 9" id="KW-0329">Glyoxylate bypass</keyword>
<evidence type="ECO:0000256" key="7">
    <source>
        <dbReference type="ARBA" id="ARBA00068441"/>
    </source>
</evidence>
<comment type="caution">
    <text evidence="13">The sequence shown here is derived from an EMBL/GenBank/DDBJ whole genome shotgun (WGS) entry which is preliminary data.</text>
</comment>
<dbReference type="PANTHER" id="PTHR42902:SF1">
    <property type="entry name" value="MALATE SYNTHASE 1-RELATED"/>
    <property type="match status" value="1"/>
</dbReference>
<feature type="active site" description="Proton acceptor" evidence="8">
    <location>
        <position position="172"/>
    </location>
</feature>
<feature type="domain" description="Malate synthase TIM barrel" evidence="10">
    <location>
        <begin position="168"/>
        <end position="415"/>
    </location>
</feature>
<dbReference type="NCBIfam" id="TIGR01344">
    <property type="entry name" value="malate_syn_A"/>
    <property type="match status" value="1"/>
</dbReference>